<proteinExistence type="predicted"/>
<gene>
    <name evidence="1" type="ORF">EDD29_6487</name>
</gene>
<dbReference type="OrthoDB" id="5186309at2"/>
<evidence type="ECO:0000313" key="1">
    <source>
        <dbReference type="EMBL" id="ROO88805.1"/>
    </source>
</evidence>
<dbReference type="AlphaFoldDB" id="A0A3N1D5H3"/>
<accession>A0A3N1D5H3</accession>
<dbReference type="EMBL" id="RJKE01000001">
    <property type="protein sequence ID" value="ROO88805.1"/>
    <property type="molecule type" value="Genomic_DNA"/>
</dbReference>
<sequence length="143" mass="15016">MRTTSFQTLAWLIMGSTGSAPGVLRLTHGRLAFEAHGRGALTLGQLRALEQRGNAPGLARHLGDGGVASLFDGPASQVKFPWYYFGGGMKLSVGGNPYRFSFLQPQNTRLPAELYDVPGIAGEIGSGRAAGRAWRAALTGASA</sequence>
<dbReference type="Proteomes" id="UP000272400">
    <property type="component" value="Unassembled WGS sequence"/>
</dbReference>
<reference evidence="1 2" key="1">
    <citation type="submission" date="2018-11" db="EMBL/GenBank/DDBJ databases">
        <title>Sequencing the genomes of 1000 actinobacteria strains.</title>
        <authorList>
            <person name="Klenk H.-P."/>
        </authorList>
    </citation>
    <scope>NUCLEOTIDE SEQUENCE [LARGE SCALE GENOMIC DNA]</scope>
    <source>
        <strain evidence="1 2">DSM 44254</strain>
    </source>
</reference>
<protein>
    <submittedName>
        <fullName evidence="1">Uncharacterized protein</fullName>
    </submittedName>
</protein>
<keyword evidence="2" id="KW-1185">Reference proteome</keyword>
<name>A0A3N1D5H3_9ACTN</name>
<comment type="caution">
    <text evidence="1">The sequence shown here is derived from an EMBL/GenBank/DDBJ whole genome shotgun (WGS) entry which is preliminary data.</text>
</comment>
<evidence type="ECO:0000313" key="2">
    <source>
        <dbReference type="Proteomes" id="UP000272400"/>
    </source>
</evidence>
<organism evidence="1 2">
    <name type="scientific">Actinocorallia herbida</name>
    <dbReference type="NCBI Taxonomy" id="58109"/>
    <lineage>
        <taxon>Bacteria</taxon>
        <taxon>Bacillati</taxon>
        <taxon>Actinomycetota</taxon>
        <taxon>Actinomycetes</taxon>
        <taxon>Streptosporangiales</taxon>
        <taxon>Thermomonosporaceae</taxon>
        <taxon>Actinocorallia</taxon>
    </lineage>
</organism>
<dbReference type="RefSeq" id="WP_123667999.1">
    <property type="nucleotide sequence ID" value="NZ_RJKE01000001.1"/>
</dbReference>